<dbReference type="AlphaFoldDB" id="A0A9X3D5G8"/>
<dbReference type="Proteomes" id="UP001143347">
    <property type="component" value="Unassembled WGS sequence"/>
</dbReference>
<dbReference type="EMBL" id="JAPKFM010000015">
    <property type="protein sequence ID" value="MCX2965318.1"/>
    <property type="molecule type" value="Genomic_DNA"/>
</dbReference>
<organism evidence="1 2">
    <name type="scientific">Gordonia aquimaris</name>
    <dbReference type="NCBI Taxonomy" id="2984863"/>
    <lineage>
        <taxon>Bacteria</taxon>
        <taxon>Bacillati</taxon>
        <taxon>Actinomycetota</taxon>
        <taxon>Actinomycetes</taxon>
        <taxon>Mycobacteriales</taxon>
        <taxon>Gordoniaceae</taxon>
        <taxon>Gordonia</taxon>
    </lineage>
</organism>
<comment type="caution">
    <text evidence="1">The sequence shown here is derived from an EMBL/GenBank/DDBJ whole genome shotgun (WGS) entry which is preliminary data.</text>
</comment>
<protein>
    <recommendedName>
        <fullName evidence="3">DUF559 domain-containing protein</fullName>
    </recommendedName>
</protein>
<dbReference type="RefSeq" id="WP_266062419.1">
    <property type="nucleotide sequence ID" value="NZ_JAPKFM010000015.1"/>
</dbReference>
<gene>
    <name evidence="1" type="ORF">OSB52_14560</name>
</gene>
<accession>A0A9X3D5G8</accession>
<evidence type="ECO:0008006" key="3">
    <source>
        <dbReference type="Google" id="ProtNLM"/>
    </source>
</evidence>
<proteinExistence type="predicted"/>
<evidence type="ECO:0000313" key="2">
    <source>
        <dbReference type="Proteomes" id="UP001143347"/>
    </source>
</evidence>
<keyword evidence="2" id="KW-1185">Reference proteome</keyword>
<evidence type="ECO:0000313" key="1">
    <source>
        <dbReference type="EMBL" id="MCX2965318.1"/>
    </source>
</evidence>
<reference evidence="1" key="1">
    <citation type="submission" date="2022-10" db="EMBL/GenBank/DDBJ databases">
        <title>WGS of marine actinomycetes from Thailand.</title>
        <authorList>
            <person name="Thawai C."/>
        </authorList>
    </citation>
    <scope>NUCLEOTIDE SEQUENCE</scope>
    <source>
        <strain evidence="1">SW21</strain>
    </source>
</reference>
<sequence length="306" mass="34279">MHDFGVYTRRELRSRNVTDSDLRRDVRREIYTPEGNGWYSIPSADPTALAAVRKHGALSCVTALEHYGVWLPPQVDKVHLRGNSQANRDHPGRYCRHFGRPLPVTTILDDPHTALRHALRCLDPEGITVVCDSLLNMSLRMRSGLLAAEVLTPGEVESAFDGAPEHIVACFNRCDERAASGTETMGRVRLRGLGLKVEVQAYVPGLGHVDLKVGDRLLIEIDSLAHHTGVHNYDEDHRRDQVATSLGLLRMPLTYKNVVYEWPTTVEKVLDAVRGGHHLSPRHRKMSADITAQRCELDNPRECPES</sequence>
<name>A0A9X3D5G8_9ACTN</name>